<dbReference type="FunCoup" id="A0A6P8J831">
    <property type="interactions" value="151"/>
</dbReference>
<dbReference type="Pfam" id="PF09778">
    <property type="entry name" value="Guanylate_cyc_2"/>
    <property type="match status" value="1"/>
</dbReference>
<evidence type="ECO:0000313" key="1">
    <source>
        <dbReference type="Proteomes" id="UP000515163"/>
    </source>
</evidence>
<protein>
    <submittedName>
        <fullName evidence="2">Protein GUCD1-like</fullName>
    </submittedName>
</protein>
<evidence type="ECO:0000313" key="2">
    <source>
        <dbReference type="RefSeq" id="XP_031573230.1"/>
    </source>
</evidence>
<accession>A0A6P8J831</accession>
<dbReference type="Proteomes" id="UP000515163">
    <property type="component" value="Unplaced"/>
</dbReference>
<dbReference type="OrthoDB" id="206796at2759"/>
<reference evidence="2" key="1">
    <citation type="submission" date="2025-08" db="UniProtKB">
        <authorList>
            <consortium name="RefSeq"/>
        </authorList>
    </citation>
    <scope>IDENTIFICATION</scope>
    <source>
        <tissue evidence="2">Tentacle</tissue>
    </source>
</reference>
<dbReference type="InParanoid" id="A0A6P8J831"/>
<proteinExistence type="predicted"/>
<dbReference type="Gene3D" id="3.90.70.10">
    <property type="entry name" value="Cysteine proteinases"/>
    <property type="match status" value="1"/>
</dbReference>
<keyword evidence="1" id="KW-1185">Reference proteome</keyword>
<dbReference type="KEGG" id="aten:116307216"/>
<dbReference type="InterPro" id="IPR018616">
    <property type="entry name" value="GUCD1"/>
</dbReference>
<organism evidence="1 2">
    <name type="scientific">Actinia tenebrosa</name>
    <name type="common">Australian red waratah sea anemone</name>
    <dbReference type="NCBI Taxonomy" id="6105"/>
    <lineage>
        <taxon>Eukaryota</taxon>
        <taxon>Metazoa</taxon>
        <taxon>Cnidaria</taxon>
        <taxon>Anthozoa</taxon>
        <taxon>Hexacorallia</taxon>
        <taxon>Actiniaria</taxon>
        <taxon>Actiniidae</taxon>
        <taxon>Actinia</taxon>
    </lineage>
</organism>
<dbReference type="AlphaFoldDB" id="A0A6P8J831"/>
<name>A0A6P8J831_ACTTE</name>
<sequence length="240" mass="28088">MLRLQTNIPHVRQKYNWDCGLACVQMVLKRLFPDSFSDADFEVVCEQQGFGTSVWTIDIANILTYYKADYIFYTETLGVDLGYQDNPFYQDTFDMDEVRVNRLFSSATDLDIKVEKRTITLDEICVHLNKGCVAIVLINNLSLNCNWCGRSLNQLRYLMHRYCGSCNEYDRYMGHYIVICGYDLEKKCFYYKNPSYNIELCCVSFRSFEQAWHCFGTDSDILFVNTENATDHEAYEEHNG</sequence>
<dbReference type="GeneID" id="116307216"/>
<dbReference type="PANTHER" id="PTHR31400">
    <property type="entry name" value="GUANYLYL CYCLASE DOMAIN CONTAINING PROTEIN 1 GUCD1"/>
    <property type="match status" value="1"/>
</dbReference>
<gene>
    <name evidence="2" type="primary">LOC116307216</name>
</gene>
<dbReference type="RefSeq" id="XP_031573230.1">
    <property type="nucleotide sequence ID" value="XM_031717370.1"/>
</dbReference>
<dbReference type="PANTHER" id="PTHR31400:SF1">
    <property type="entry name" value="PROTEIN GUCD1"/>
    <property type="match status" value="1"/>
</dbReference>